<dbReference type="EMBL" id="QGAC01000005">
    <property type="protein sequence ID" value="TKJ92549.1"/>
    <property type="molecule type" value="Genomic_DNA"/>
</dbReference>
<dbReference type="InterPro" id="IPR037012">
    <property type="entry name" value="NanQ/TabA/YiaL_sf"/>
</dbReference>
<dbReference type="PANTHER" id="PTHR34986:SF1">
    <property type="entry name" value="PROTEIN YIAL"/>
    <property type="match status" value="1"/>
</dbReference>
<reference evidence="2 3" key="1">
    <citation type="journal article" date="2019" name="Sci. Rep.">
        <title>Differences in resource use lead to coexistence of seed-transmitted microbial populations.</title>
        <authorList>
            <person name="Torres-Cortes G."/>
            <person name="Garcia B.J."/>
            <person name="Compant S."/>
            <person name="Rezki S."/>
            <person name="Jones P."/>
            <person name="Preveaux A."/>
            <person name="Briand M."/>
            <person name="Roulet A."/>
            <person name="Bouchez O."/>
            <person name="Jacobson D."/>
            <person name="Barret M."/>
        </authorList>
    </citation>
    <scope>NUCLEOTIDE SEQUENCE [LARGE SCALE GENOMIC DNA]</scope>
    <source>
        <strain evidence="2 3">CFBP13511</strain>
    </source>
</reference>
<organism evidence="2 3">
    <name type="scientific">Erwinia persicina</name>
    <dbReference type="NCBI Taxonomy" id="55211"/>
    <lineage>
        <taxon>Bacteria</taxon>
        <taxon>Pseudomonadati</taxon>
        <taxon>Pseudomonadota</taxon>
        <taxon>Gammaproteobacteria</taxon>
        <taxon>Enterobacterales</taxon>
        <taxon>Erwiniaceae</taxon>
        <taxon>Erwinia</taxon>
    </lineage>
</organism>
<dbReference type="GO" id="GO:0005829">
    <property type="term" value="C:cytosol"/>
    <property type="evidence" value="ECO:0007669"/>
    <property type="project" value="TreeGrafter"/>
</dbReference>
<dbReference type="RefSeq" id="WP_062744077.1">
    <property type="nucleotide sequence ID" value="NZ_CP022725.1"/>
</dbReference>
<dbReference type="AlphaFoldDB" id="A0A3S7S8N9"/>
<dbReference type="EMBL" id="JACYNN010000012">
    <property type="protein sequence ID" value="MBD8107859.1"/>
    <property type="molecule type" value="Genomic_DNA"/>
</dbReference>
<gene>
    <name evidence="2" type="ORF">EpCFBP13511_07035</name>
    <name evidence="1" type="ORF">IFT93_15770</name>
</gene>
<evidence type="ECO:0000313" key="3">
    <source>
        <dbReference type="Proteomes" id="UP000306393"/>
    </source>
</evidence>
<dbReference type="Proteomes" id="UP000306393">
    <property type="component" value="Unassembled WGS sequence"/>
</dbReference>
<accession>A0A3S7S8N9</accession>
<evidence type="ECO:0000313" key="2">
    <source>
        <dbReference type="EMBL" id="TKJ92549.1"/>
    </source>
</evidence>
<dbReference type="PANTHER" id="PTHR34986">
    <property type="entry name" value="EVOLVED BETA-GALACTOSIDASE SUBUNIT BETA"/>
    <property type="match status" value="1"/>
</dbReference>
<evidence type="ECO:0000313" key="1">
    <source>
        <dbReference type="EMBL" id="MBD8107859.1"/>
    </source>
</evidence>
<dbReference type="SUPFAM" id="SSF51197">
    <property type="entry name" value="Clavaminate synthase-like"/>
    <property type="match status" value="1"/>
</dbReference>
<evidence type="ECO:0000313" key="4">
    <source>
        <dbReference type="Proteomes" id="UP000661012"/>
    </source>
</evidence>
<dbReference type="STRING" id="1219360.GCA_001571305_01597"/>
<proteinExistence type="predicted"/>
<dbReference type="Pfam" id="PF04074">
    <property type="entry name" value="DUF386"/>
    <property type="match status" value="1"/>
</dbReference>
<sequence length="163" mass="18869">MIFCDRNDWARERHTLHPVINQALEWIAATDFSALEPGKFDILPENKMFCLYQTMDTVPASEMRAESHFQYVDIQYLLSGEETIGVARAHPSHRVVEDRAEQHDIVFYHQTHNESMIALEADTFVVLFPHDVHRPCCQTHGVSHLRKAVIKIHLSLFTDEKTS</sequence>
<dbReference type="NCBIfam" id="TIGR00022">
    <property type="entry name" value="YhcH/YjgK/YiaL family protein"/>
    <property type="match status" value="1"/>
</dbReference>
<dbReference type="OrthoDB" id="6196468at2"/>
<dbReference type="Proteomes" id="UP000661012">
    <property type="component" value="Unassembled WGS sequence"/>
</dbReference>
<reference evidence="1 4" key="2">
    <citation type="journal article" date="2020" name="FEMS Microbiol. Ecol.">
        <title>Temporal dynamics of bacterial communities during seed development and maturation.</title>
        <authorList>
            <person name="Chesneau G."/>
            <person name="Torres-Cortes G."/>
            <person name="Briand M."/>
            <person name="Darrasse A."/>
            <person name="Preveaux A."/>
            <person name="Marais C."/>
            <person name="Jacques M.A."/>
            <person name="Shade A."/>
            <person name="Barret M."/>
        </authorList>
    </citation>
    <scope>NUCLEOTIDE SEQUENCE [LARGE SCALE GENOMIC DNA]</scope>
    <source>
        <strain evidence="1 4">CFBP13732</strain>
    </source>
</reference>
<name>A0A3S7S8N9_9GAMM</name>
<keyword evidence="4" id="KW-1185">Reference proteome</keyword>
<comment type="caution">
    <text evidence="2">The sequence shown here is derived from an EMBL/GenBank/DDBJ whole genome shotgun (WGS) entry which is preliminary data.</text>
</comment>
<dbReference type="InterPro" id="IPR004375">
    <property type="entry name" value="NanQ/TabA/YiaL"/>
</dbReference>
<protein>
    <submittedName>
        <fullName evidence="2">YhcH/YjgK/YiaL family protein</fullName>
    </submittedName>
</protein>
<dbReference type="KEGG" id="epe:CI789_18860"/>
<dbReference type="Gene3D" id="2.60.120.370">
    <property type="entry name" value="YhcH/YjgK/YiaL"/>
    <property type="match status" value="1"/>
</dbReference>